<dbReference type="InterPro" id="IPR000782">
    <property type="entry name" value="FAS1_domain"/>
</dbReference>
<reference evidence="2 3" key="1">
    <citation type="submission" date="2024-08" db="EMBL/GenBank/DDBJ databases">
        <authorList>
            <person name="Lu H."/>
        </authorList>
    </citation>
    <scope>NUCLEOTIDE SEQUENCE [LARGE SCALE GENOMIC DNA]</scope>
    <source>
        <strain evidence="2 3">LYH14W</strain>
    </source>
</reference>
<dbReference type="PANTHER" id="PTHR10900:SF77">
    <property type="entry name" value="FI19380P1"/>
    <property type="match status" value="1"/>
</dbReference>
<dbReference type="RefSeq" id="WP_394480765.1">
    <property type="nucleotide sequence ID" value="NZ_JBIGHV010000006.1"/>
</dbReference>
<evidence type="ECO:0000313" key="2">
    <source>
        <dbReference type="EMBL" id="MFG6431586.1"/>
    </source>
</evidence>
<dbReference type="Gene3D" id="2.30.180.10">
    <property type="entry name" value="FAS1 domain"/>
    <property type="match status" value="1"/>
</dbReference>
<dbReference type="InterPro" id="IPR050904">
    <property type="entry name" value="Adhesion/Biosynth-related"/>
</dbReference>
<dbReference type="PANTHER" id="PTHR10900">
    <property type="entry name" value="PERIOSTIN-RELATED"/>
    <property type="match status" value="1"/>
</dbReference>
<sequence length="287" mass="30405">MLNWIRELALPPMARLMPHGAGGASPVAAAGPTLDWLAVAAAPLQALARGPQRVTLFAPTDAALRQAGVSPQHLPPVGLQQWLARHLSVVDDPTAAVLPMLDGSLLRRDATASWRDASGQRVVELRAESGPGDLRLLWVDRPLQPASASLWQQIAAEPGLGRFADALERTGLAPLLGCTGPFTVFAPSDAGLDRAAARLGLSRRALWSDNAQLGRLLRQHVVPGRWASLELPWGGQLRSWADAPLHLSALGHVRAGGDLAQPLAVGSDQPCSNGVLHRLHDVLLPPD</sequence>
<evidence type="ECO:0000259" key="1">
    <source>
        <dbReference type="PROSITE" id="PS50213"/>
    </source>
</evidence>
<organism evidence="2 3">
    <name type="scientific">Pelomonas parva</name>
    <dbReference type="NCBI Taxonomy" id="3299032"/>
    <lineage>
        <taxon>Bacteria</taxon>
        <taxon>Pseudomonadati</taxon>
        <taxon>Pseudomonadota</taxon>
        <taxon>Betaproteobacteria</taxon>
        <taxon>Burkholderiales</taxon>
        <taxon>Sphaerotilaceae</taxon>
        <taxon>Roseateles</taxon>
    </lineage>
</organism>
<accession>A0ABW7F4N5</accession>
<dbReference type="SMART" id="SM00554">
    <property type="entry name" value="FAS1"/>
    <property type="match status" value="1"/>
</dbReference>
<keyword evidence="3" id="KW-1185">Reference proteome</keyword>
<dbReference type="Pfam" id="PF02469">
    <property type="entry name" value="Fasciclin"/>
    <property type="match status" value="1"/>
</dbReference>
<evidence type="ECO:0000313" key="3">
    <source>
        <dbReference type="Proteomes" id="UP001606210"/>
    </source>
</evidence>
<protein>
    <submittedName>
        <fullName evidence="2">Fasciclin domain-containing protein</fullName>
    </submittedName>
</protein>
<dbReference type="EMBL" id="JBIGHV010000006">
    <property type="protein sequence ID" value="MFG6431586.1"/>
    <property type="molecule type" value="Genomic_DNA"/>
</dbReference>
<gene>
    <name evidence="2" type="ORF">ACG00Y_16825</name>
</gene>
<dbReference type="PROSITE" id="PS50213">
    <property type="entry name" value="FAS1"/>
    <property type="match status" value="1"/>
</dbReference>
<comment type="caution">
    <text evidence="2">The sequence shown here is derived from an EMBL/GenBank/DDBJ whole genome shotgun (WGS) entry which is preliminary data.</text>
</comment>
<dbReference type="Proteomes" id="UP001606210">
    <property type="component" value="Unassembled WGS sequence"/>
</dbReference>
<name>A0ABW7F4N5_9BURK</name>
<dbReference type="SUPFAM" id="SSF82153">
    <property type="entry name" value="FAS1 domain"/>
    <property type="match status" value="2"/>
</dbReference>
<dbReference type="InterPro" id="IPR036378">
    <property type="entry name" value="FAS1_dom_sf"/>
</dbReference>
<proteinExistence type="predicted"/>
<feature type="domain" description="FAS1" evidence="1">
    <location>
        <begin position="147"/>
        <end position="283"/>
    </location>
</feature>